<evidence type="ECO:0000256" key="4">
    <source>
        <dbReference type="ARBA" id="ARBA00023136"/>
    </source>
</evidence>
<keyword evidence="2 6" id="KW-0812">Transmembrane</keyword>
<evidence type="ECO:0000256" key="1">
    <source>
        <dbReference type="ARBA" id="ARBA00004141"/>
    </source>
</evidence>
<evidence type="ECO:0000256" key="5">
    <source>
        <dbReference type="SAM" id="MobiDB-lite"/>
    </source>
</evidence>
<feature type="transmembrane region" description="Helical" evidence="6">
    <location>
        <begin position="168"/>
        <end position="187"/>
    </location>
</feature>
<organism evidence="8 10">
    <name type="scientific">Vanilla planifolia</name>
    <name type="common">Vanilla</name>
    <dbReference type="NCBI Taxonomy" id="51239"/>
    <lineage>
        <taxon>Eukaryota</taxon>
        <taxon>Viridiplantae</taxon>
        <taxon>Streptophyta</taxon>
        <taxon>Embryophyta</taxon>
        <taxon>Tracheophyta</taxon>
        <taxon>Spermatophyta</taxon>
        <taxon>Magnoliopsida</taxon>
        <taxon>Liliopsida</taxon>
        <taxon>Asparagales</taxon>
        <taxon>Orchidaceae</taxon>
        <taxon>Vanilloideae</taxon>
        <taxon>Vanilleae</taxon>
        <taxon>Vanilla</taxon>
    </lineage>
</organism>
<dbReference type="PANTHER" id="PTHR19282">
    <property type="entry name" value="TETRASPANIN"/>
    <property type="match status" value="1"/>
</dbReference>
<gene>
    <name evidence="8" type="ORF">HPP92_020291</name>
    <name evidence="7" type="ORF">HPP92_020693</name>
</gene>
<dbReference type="Proteomes" id="UP000636800">
    <property type="component" value="Chromosome 11"/>
</dbReference>
<dbReference type="GO" id="GO:0016020">
    <property type="term" value="C:membrane"/>
    <property type="evidence" value="ECO:0007669"/>
    <property type="project" value="UniProtKB-SubCell"/>
</dbReference>
<accession>A0A835UIA8</accession>
<evidence type="ECO:0008006" key="11">
    <source>
        <dbReference type="Google" id="ProtNLM"/>
    </source>
</evidence>
<evidence type="ECO:0000313" key="8">
    <source>
        <dbReference type="EMBL" id="KAG0461815.1"/>
    </source>
</evidence>
<dbReference type="EMBL" id="JADCNM010000011">
    <property type="protein sequence ID" value="KAG0461815.1"/>
    <property type="molecule type" value="Genomic_DNA"/>
</dbReference>
<feature type="transmembrane region" description="Helical" evidence="6">
    <location>
        <begin position="115"/>
        <end position="136"/>
    </location>
</feature>
<dbReference type="Proteomes" id="UP000639772">
    <property type="component" value="Chromosome 11"/>
</dbReference>
<comment type="subcellular location">
    <subcellularLocation>
        <location evidence="1">Membrane</location>
        <topology evidence="1">Multi-pass membrane protein</topology>
    </subcellularLocation>
</comment>
<keyword evidence="9" id="KW-1185">Reference proteome</keyword>
<proteinExistence type="predicted"/>
<dbReference type="AlphaFoldDB" id="A0A835UIA8"/>
<dbReference type="Pfam" id="PF00335">
    <property type="entry name" value="Tetraspanin"/>
    <property type="match status" value="1"/>
</dbReference>
<dbReference type="EMBL" id="JADCNL010000011">
    <property type="protein sequence ID" value="KAG0460396.1"/>
    <property type="molecule type" value="Genomic_DNA"/>
</dbReference>
<dbReference type="InterPro" id="IPR018499">
    <property type="entry name" value="Tetraspanin/Peripherin"/>
</dbReference>
<evidence type="ECO:0000313" key="10">
    <source>
        <dbReference type="Proteomes" id="UP000639772"/>
    </source>
</evidence>
<evidence type="ECO:0000256" key="3">
    <source>
        <dbReference type="ARBA" id="ARBA00022989"/>
    </source>
</evidence>
<feature type="transmembrane region" description="Helical" evidence="6">
    <location>
        <begin position="82"/>
        <end position="103"/>
    </location>
</feature>
<evidence type="ECO:0000256" key="6">
    <source>
        <dbReference type="SAM" id="Phobius"/>
    </source>
</evidence>
<feature type="transmembrane region" description="Helical" evidence="6">
    <location>
        <begin position="12"/>
        <end position="34"/>
    </location>
</feature>
<sequence length="278" mass="31255">MACRGCLECLLKLLNFLLTLSGLAMIGYGIYLLVKWNRVSMGNDNDLVYTVSDSAEIWKLGRPMLLSISFSDSFFDKLRSAWFIYLFIGIGAVLVLISFFGYVGVVSRSPCCLSCYASLLLLLILLELGSAAVIFFDHDWKDLIPEDKTGKFKMIYHFLKHHRKTMKWVALGAVVLQALVFLLALLIRAANRPADYDSDDDYIFPRSTARQPLIPVTGIPVVAGILDHRPGRNDAWSQRMREKYGLDTSEFTYSPSDPSRSQQGATPQMEETSNCTIL</sequence>
<keyword evidence="4 6" id="KW-0472">Membrane</keyword>
<dbReference type="OrthoDB" id="432835at2759"/>
<name>A0A835UIA8_VANPL</name>
<evidence type="ECO:0000256" key="2">
    <source>
        <dbReference type="ARBA" id="ARBA00022692"/>
    </source>
</evidence>
<comment type="caution">
    <text evidence="8">The sequence shown here is derived from an EMBL/GenBank/DDBJ whole genome shotgun (WGS) entry which is preliminary data.</text>
</comment>
<evidence type="ECO:0000313" key="9">
    <source>
        <dbReference type="Proteomes" id="UP000636800"/>
    </source>
</evidence>
<evidence type="ECO:0000313" key="7">
    <source>
        <dbReference type="EMBL" id="KAG0460396.1"/>
    </source>
</evidence>
<keyword evidence="3 6" id="KW-1133">Transmembrane helix</keyword>
<reference evidence="9 10" key="1">
    <citation type="journal article" date="2020" name="Nat. Food">
        <title>A phased Vanilla planifolia genome enables genetic improvement of flavour and production.</title>
        <authorList>
            <person name="Hasing T."/>
            <person name="Tang H."/>
            <person name="Brym M."/>
            <person name="Khazi F."/>
            <person name="Huang T."/>
            <person name="Chambers A.H."/>
        </authorList>
    </citation>
    <scope>NUCLEOTIDE SEQUENCE [LARGE SCALE GENOMIC DNA]</scope>
    <source>
        <tissue evidence="8">Leaf</tissue>
    </source>
</reference>
<feature type="region of interest" description="Disordered" evidence="5">
    <location>
        <begin position="250"/>
        <end position="278"/>
    </location>
</feature>
<dbReference type="PANTHER" id="PTHR19282:SF522">
    <property type="entry name" value="TETRASPANIN"/>
    <property type="match status" value="1"/>
</dbReference>
<protein>
    <recommendedName>
        <fullName evidence="11">Tobamovirus multiplication protein 2A</fullName>
    </recommendedName>
</protein>